<dbReference type="RefSeq" id="WP_148135784.1">
    <property type="nucleotide sequence ID" value="NZ_CP017634.1"/>
</dbReference>
<sequence>MTEFSVVTQNIKRVDGWTKETGAAKYTGDLKFNHILTAGLCPSPHPFAKIVKIDLTRAEKLPGVVAVISGKDVSGLFGSVINDRPILAKDFVRFWGEPVAAVAAVDRVTAEEAVKLIEVEYQVLEGVFDAEQAISADAPLLHPDLGDYEHDSYIYPEEKSNICHHFKLRQGDVEAAWKEADYILEDAYTIAPGYHACLESHVTVAQIEDHDLIHIWVSNQSPYVMQKQIANLFSWPEHKVRVSVPFLGGGFGSKIYPGLDPIVVALAMRSGGLPVKLELDRDTDFINSVIRHGVKIYIKSGVKKDGRIVAREIKSYWNTGAYADCGPLVTRNSGYVSAGPYRIDNISIDSYSIYTNNPVAGAFRGYGVPQVTTAYECHMDKLAGLLAKDPLKYRLEQLYIKGDKNATGEKLSIASVKECLEKAAGAAGFENSTVPAPEDLGDGRYRCYGVAASQKASQRHYPTLATIRLFEDGTAEVNCSVVDMGQGAMTAFNQIAAEELGLASCHVFVNKPDTSITPYDKTTSASRGTFHGGIAIIEAARDIKKQLKAMAAESWQCPAEEITFANQKVSHPATKREMSINKLFSAQMLGCTHIIGKGVSLLEGCTGIDKETGQGEKPTSFWMFCAHIAQFIVDTETGKIKVERIYAAHDVGRAINPLNCKQQIEGGAMMGVGMALFEELLFKEGKIINTNLHDYKLPTAVDAPVVEAILIENPHPDGPYGAVGLGEPPVAPPVAAIANGLYRLLGQAVTKFPLTPPVVLELVNNSNLGKRWSYAGSGGF</sequence>
<dbReference type="PANTHER" id="PTHR11908">
    <property type="entry name" value="XANTHINE DEHYDROGENASE"/>
    <property type="match status" value="1"/>
</dbReference>
<dbReference type="InterPro" id="IPR046867">
    <property type="entry name" value="AldOxase/xan_DH_MoCoBD2"/>
</dbReference>
<dbReference type="KEGG" id="fwa:DCMF_18490"/>
<dbReference type="Pfam" id="PF02738">
    <property type="entry name" value="MoCoBD_1"/>
    <property type="match status" value="1"/>
</dbReference>
<dbReference type="PANTHER" id="PTHR11908:SF157">
    <property type="entry name" value="XANTHINE DEHYDROGENASE SUBUNIT D-RELATED"/>
    <property type="match status" value="1"/>
</dbReference>
<dbReference type="SMART" id="SM01008">
    <property type="entry name" value="Ald_Xan_dh_C"/>
    <property type="match status" value="1"/>
</dbReference>
<evidence type="ECO:0000313" key="2">
    <source>
        <dbReference type="EMBL" id="ATW26471.1"/>
    </source>
</evidence>
<accession>A0A3G1KVK5</accession>
<dbReference type="SUPFAM" id="SSF56003">
    <property type="entry name" value="Molybdenum cofactor-binding domain"/>
    <property type="match status" value="1"/>
</dbReference>
<dbReference type="EMBL" id="CP017634">
    <property type="protein sequence ID" value="ATW26471.1"/>
    <property type="molecule type" value="Genomic_DNA"/>
</dbReference>
<protein>
    <recommendedName>
        <fullName evidence="1">Aldehyde oxidase/xanthine dehydrogenase a/b hammerhead domain-containing protein</fullName>
    </recommendedName>
</protein>
<dbReference type="InterPro" id="IPR036856">
    <property type="entry name" value="Ald_Oxase/Xan_DH_a/b_sf"/>
</dbReference>
<feature type="domain" description="Aldehyde oxidase/xanthine dehydrogenase a/b hammerhead" evidence="1">
    <location>
        <begin position="21"/>
        <end position="125"/>
    </location>
</feature>
<organism evidence="2 3">
    <name type="scientific">Formimonas warabiya</name>
    <dbReference type="NCBI Taxonomy" id="1761012"/>
    <lineage>
        <taxon>Bacteria</taxon>
        <taxon>Bacillati</taxon>
        <taxon>Bacillota</taxon>
        <taxon>Clostridia</taxon>
        <taxon>Eubacteriales</taxon>
        <taxon>Peptococcaceae</taxon>
        <taxon>Candidatus Formimonas</taxon>
    </lineage>
</organism>
<dbReference type="GO" id="GO:0005506">
    <property type="term" value="F:iron ion binding"/>
    <property type="evidence" value="ECO:0007669"/>
    <property type="project" value="InterPro"/>
</dbReference>
<proteinExistence type="predicted"/>
<dbReference type="Gene3D" id="3.90.1170.50">
    <property type="entry name" value="Aldehyde oxidase/xanthine dehydrogenase, a/b hammerhead"/>
    <property type="match status" value="1"/>
</dbReference>
<dbReference type="InterPro" id="IPR000674">
    <property type="entry name" value="Ald_Oxase/Xan_DH_a/b"/>
</dbReference>
<dbReference type="Pfam" id="PF20256">
    <property type="entry name" value="MoCoBD_2"/>
    <property type="match status" value="1"/>
</dbReference>
<dbReference type="SUPFAM" id="SSF54665">
    <property type="entry name" value="CO dehydrogenase molybdoprotein N-domain-like"/>
    <property type="match status" value="1"/>
</dbReference>
<dbReference type="AlphaFoldDB" id="A0A3G1KVK5"/>
<dbReference type="InterPro" id="IPR037165">
    <property type="entry name" value="AldOxase/xan_DH_Mopterin-bd_sf"/>
</dbReference>
<name>A0A3G1KVK5_FORW1</name>
<dbReference type="OrthoDB" id="41753at2"/>
<reference evidence="2 3" key="1">
    <citation type="submission" date="2016-10" db="EMBL/GenBank/DDBJ databases">
        <title>Complete Genome Sequence of Peptococcaceae strain DCMF.</title>
        <authorList>
            <person name="Edwards R.J."/>
            <person name="Holland S.I."/>
            <person name="Deshpande N.P."/>
            <person name="Wong Y.K."/>
            <person name="Ertan H."/>
            <person name="Manefield M."/>
            <person name="Russell T.L."/>
            <person name="Lee M.J."/>
        </authorList>
    </citation>
    <scope>NUCLEOTIDE SEQUENCE [LARGE SCALE GENOMIC DNA]</scope>
    <source>
        <strain evidence="2 3">DCMF</strain>
    </source>
</reference>
<gene>
    <name evidence="2" type="ORF">DCMF_18490</name>
</gene>
<keyword evidence="3" id="KW-1185">Reference proteome</keyword>
<dbReference type="InterPro" id="IPR016208">
    <property type="entry name" value="Ald_Oxase/xanthine_DH-like"/>
</dbReference>
<dbReference type="Gene3D" id="3.30.365.10">
    <property type="entry name" value="Aldehyde oxidase/xanthine dehydrogenase, molybdopterin binding domain"/>
    <property type="match status" value="4"/>
</dbReference>
<evidence type="ECO:0000259" key="1">
    <source>
        <dbReference type="SMART" id="SM01008"/>
    </source>
</evidence>
<dbReference type="InterPro" id="IPR008274">
    <property type="entry name" value="AldOxase/xan_DH_MoCoBD1"/>
</dbReference>
<dbReference type="GO" id="GO:0016491">
    <property type="term" value="F:oxidoreductase activity"/>
    <property type="evidence" value="ECO:0007669"/>
    <property type="project" value="InterPro"/>
</dbReference>
<dbReference type="Pfam" id="PF01315">
    <property type="entry name" value="Ald_Xan_dh_C"/>
    <property type="match status" value="1"/>
</dbReference>
<evidence type="ECO:0000313" key="3">
    <source>
        <dbReference type="Proteomes" id="UP000323521"/>
    </source>
</evidence>
<dbReference type="Proteomes" id="UP000323521">
    <property type="component" value="Chromosome"/>
</dbReference>